<keyword evidence="2" id="KW-0378">Hydrolase</keyword>
<dbReference type="InterPro" id="IPR050348">
    <property type="entry name" value="Protein-Tyr_Phosphatase"/>
</dbReference>
<dbReference type="EMBL" id="UZAM01006978">
    <property type="protein sequence ID" value="VDO95682.1"/>
    <property type="molecule type" value="Genomic_DNA"/>
</dbReference>
<dbReference type="InterPro" id="IPR003595">
    <property type="entry name" value="Tyr_Pase_cat"/>
</dbReference>
<dbReference type="SMART" id="SM00404">
    <property type="entry name" value="PTPc_motif"/>
    <property type="match status" value="2"/>
</dbReference>
<feature type="domain" description="Tyrosine specific protein phosphatases" evidence="6">
    <location>
        <begin position="179"/>
        <end position="247"/>
    </location>
</feature>
<evidence type="ECO:0000256" key="1">
    <source>
        <dbReference type="ARBA" id="ARBA00013064"/>
    </source>
</evidence>
<reference evidence="7 8" key="1">
    <citation type="submission" date="2018-11" db="EMBL/GenBank/DDBJ databases">
        <authorList>
            <consortium name="Pathogen Informatics"/>
        </authorList>
    </citation>
    <scope>NUCLEOTIDE SEQUENCE [LARGE SCALE GENOMIC DNA]</scope>
</reference>
<feature type="domain" description="Tyrosine-protein phosphatase" evidence="5">
    <location>
        <begin position="286"/>
        <end position="493"/>
    </location>
</feature>
<evidence type="ECO:0000256" key="3">
    <source>
        <dbReference type="ARBA" id="ARBA00022912"/>
    </source>
</evidence>
<dbReference type="PROSITE" id="PS50056">
    <property type="entry name" value="TYR_PHOSPHATASE_2"/>
    <property type="match status" value="2"/>
</dbReference>
<dbReference type="InterPro" id="IPR016130">
    <property type="entry name" value="Tyr_Pase_AS"/>
</dbReference>
<dbReference type="Proteomes" id="UP000270296">
    <property type="component" value="Unassembled WGS sequence"/>
</dbReference>
<dbReference type="SMART" id="SM00194">
    <property type="entry name" value="PTPc"/>
    <property type="match status" value="2"/>
</dbReference>
<dbReference type="PANTHER" id="PTHR19134">
    <property type="entry name" value="RECEPTOR-TYPE TYROSINE-PROTEIN PHOSPHATASE"/>
    <property type="match status" value="1"/>
</dbReference>
<evidence type="ECO:0000259" key="5">
    <source>
        <dbReference type="PROSITE" id="PS50055"/>
    </source>
</evidence>
<sequence length="508" mass="59025">MPNFNFDTTASDKSENTFKNRYNDIKAFDVTRVKLKESENLSGSDYINANFVQGYKGRKVFIAAQGPTQDTVNDFWQMIWEQNVSLLIMVTNLQERYRTICIKYWPEHSATRYGCVEVKPLECSYFADYVIRKFQLEYVNYPTEEEAERPLKPPEHLVVQYHYTGWHDYRAPEETAALLRFKKQLRKLNSSPIVVHCSAGVGRTGTFIAIDSMMDQMSEEGTVDIFGFVSNMRRQRNFMVQCLEQYVFIYKALAEWYLFGDTDVEIEKIDEHVKKLRNVDCEPNLMSEEFNKLSLMLEDNRGCEFARKEHNVSKNRFSDLIPYDRFRIILSPVFGFDDASYINASPVRGYFNTFILTQDPLAETLWDFWRMISEQGAGSIVMLSEESSLSENERKELREVVQYCYTDWTGMKRKEDAGLVPNGTASFLDLIGKVLQRQVVLAKLGPIVIHCRYWDGSSRSGLYCAVSLLLERLRAENRVDVFQTVKTLRARRPVSFGEQYSTSPRSLT</sequence>
<keyword evidence="3" id="KW-0904">Protein phosphatase</keyword>
<dbReference type="PRINTS" id="PR00700">
    <property type="entry name" value="PRTYPHPHTASE"/>
</dbReference>
<protein>
    <recommendedName>
        <fullName evidence="1">protein-tyrosine-phosphatase</fullName>
        <ecNumber evidence="1">3.1.3.48</ecNumber>
    </recommendedName>
</protein>
<evidence type="ECO:0000256" key="2">
    <source>
        <dbReference type="ARBA" id="ARBA00022801"/>
    </source>
</evidence>
<dbReference type="GO" id="GO:0045202">
    <property type="term" value="C:synapse"/>
    <property type="evidence" value="ECO:0007669"/>
    <property type="project" value="UniProtKB-ARBA"/>
</dbReference>
<name>A0A3P8DHL4_9BILA</name>
<evidence type="ECO:0000259" key="6">
    <source>
        <dbReference type="PROSITE" id="PS50056"/>
    </source>
</evidence>
<dbReference type="EC" id="3.1.3.48" evidence="1"/>
<dbReference type="InterPro" id="IPR000242">
    <property type="entry name" value="PTP_cat"/>
</dbReference>
<feature type="domain" description="Tyrosine specific protein phosphatases" evidence="6">
    <location>
        <begin position="425"/>
        <end position="493"/>
    </location>
</feature>
<dbReference type="Gene3D" id="3.90.190.10">
    <property type="entry name" value="Protein tyrosine phosphatase superfamily"/>
    <property type="match status" value="3"/>
</dbReference>
<dbReference type="PANTHER" id="PTHR19134:SF495">
    <property type="entry name" value="TYROSINE-PROTEIN PHOSPHATASE 69D"/>
    <property type="match status" value="1"/>
</dbReference>
<dbReference type="Pfam" id="PF00102">
    <property type="entry name" value="Y_phosphatase"/>
    <property type="match status" value="2"/>
</dbReference>
<evidence type="ECO:0000313" key="8">
    <source>
        <dbReference type="Proteomes" id="UP000270296"/>
    </source>
</evidence>
<dbReference type="OrthoDB" id="6058203at2759"/>
<dbReference type="AlphaFoldDB" id="A0A3P8DHL4"/>
<dbReference type="InterPro" id="IPR029021">
    <property type="entry name" value="Prot-tyrosine_phosphatase-like"/>
</dbReference>
<evidence type="ECO:0000256" key="4">
    <source>
        <dbReference type="ARBA" id="ARBA00051722"/>
    </source>
</evidence>
<dbReference type="PROSITE" id="PS50055">
    <property type="entry name" value="TYR_PHOSPHATASE_PTP"/>
    <property type="match status" value="2"/>
</dbReference>
<dbReference type="GO" id="GO:0004725">
    <property type="term" value="F:protein tyrosine phosphatase activity"/>
    <property type="evidence" value="ECO:0007669"/>
    <property type="project" value="UniProtKB-EC"/>
</dbReference>
<gene>
    <name evidence="7" type="ORF">SBAD_LOCUS1855</name>
</gene>
<accession>A0A3P8DHL4</accession>
<dbReference type="SUPFAM" id="SSF52799">
    <property type="entry name" value="(Phosphotyrosine protein) phosphatases II"/>
    <property type="match status" value="2"/>
</dbReference>
<comment type="catalytic activity">
    <reaction evidence="4">
        <text>O-phospho-L-tyrosyl-[protein] + H2O = L-tyrosyl-[protein] + phosphate</text>
        <dbReference type="Rhea" id="RHEA:10684"/>
        <dbReference type="Rhea" id="RHEA-COMP:10136"/>
        <dbReference type="Rhea" id="RHEA-COMP:20101"/>
        <dbReference type="ChEBI" id="CHEBI:15377"/>
        <dbReference type="ChEBI" id="CHEBI:43474"/>
        <dbReference type="ChEBI" id="CHEBI:46858"/>
        <dbReference type="ChEBI" id="CHEBI:61978"/>
        <dbReference type="EC" id="3.1.3.48"/>
    </reaction>
</comment>
<evidence type="ECO:0000313" key="7">
    <source>
        <dbReference type="EMBL" id="VDO95682.1"/>
    </source>
</evidence>
<organism evidence="7 8">
    <name type="scientific">Soboliphyme baturini</name>
    <dbReference type="NCBI Taxonomy" id="241478"/>
    <lineage>
        <taxon>Eukaryota</taxon>
        <taxon>Metazoa</taxon>
        <taxon>Ecdysozoa</taxon>
        <taxon>Nematoda</taxon>
        <taxon>Enoplea</taxon>
        <taxon>Dorylaimia</taxon>
        <taxon>Dioctophymatida</taxon>
        <taxon>Dioctophymatoidea</taxon>
        <taxon>Soboliphymatidae</taxon>
        <taxon>Soboliphyme</taxon>
    </lineage>
</organism>
<dbReference type="FunFam" id="3.90.190.10:FF:000102">
    <property type="entry name" value="Receptor-type tyrosine-protein phosphatase"/>
    <property type="match status" value="1"/>
</dbReference>
<proteinExistence type="predicted"/>
<dbReference type="InterPro" id="IPR000387">
    <property type="entry name" value="Tyr_Pase_dom"/>
</dbReference>
<dbReference type="PROSITE" id="PS00383">
    <property type="entry name" value="TYR_PHOSPHATASE_1"/>
    <property type="match status" value="1"/>
</dbReference>
<keyword evidence="8" id="KW-1185">Reference proteome</keyword>
<feature type="domain" description="Tyrosine-protein phosphatase" evidence="5">
    <location>
        <begin position="1"/>
        <end position="256"/>
    </location>
</feature>